<evidence type="ECO:0000256" key="4">
    <source>
        <dbReference type="RuleBase" id="RU003693"/>
    </source>
</evidence>
<dbReference type="PANTHER" id="PTHR13693">
    <property type="entry name" value="CLASS II AMINOTRANSFERASE/8-AMINO-7-OXONONANOATE SYNTHASE"/>
    <property type="match status" value="1"/>
</dbReference>
<comment type="cofactor">
    <cofactor evidence="1 4">
        <name>pyridoxal 5'-phosphate</name>
        <dbReference type="ChEBI" id="CHEBI:597326"/>
    </cofactor>
</comment>
<dbReference type="Pfam" id="PF00155">
    <property type="entry name" value="Aminotran_1_2"/>
    <property type="match status" value="1"/>
</dbReference>
<dbReference type="PANTHER" id="PTHR13693:SF3">
    <property type="entry name" value="LD36009P"/>
    <property type="match status" value="1"/>
</dbReference>
<dbReference type="PROSITE" id="PS00599">
    <property type="entry name" value="AA_TRANSFER_CLASS_2"/>
    <property type="match status" value="1"/>
</dbReference>
<dbReference type="EMBL" id="AP025592">
    <property type="protein sequence ID" value="BDG10364.1"/>
    <property type="molecule type" value="Genomic_DNA"/>
</dbReference>
<name>A0ABM7XET7_9BACT</name>
<evidence type="ECO:0000259" key="5">
    <source>
        <dbReference type="Pfam" id="PF00155"/>
    </source>
</evidence>
<protein>
    <submittedName>
        <fullName evidence="6">2-amino-3-ketobutyrate CoA ligase</fullName>
    </submittedName>
</protein>
<dbReference type="Gene3D" id="3.90.1150.10">
    <property type="entry name" value="Aspartate Aminotransferase, domain 1"/>
    <property type="match status" value="1"/>
</dbReference>
<evidence type="ECO:0000256" key="2">
    <source>
        <dbReference type="ARBA" id="ARBA00022679"/>
    </source>
</evidence>
<dbReference type="InterPro" id="IPR015422">
    <property type="entry name" value="PyrdxlP-dep_Trfase_small"/>
</dbReference>
<comment type="similarity">
    <text evidence="4">Belongs to the class-II pyridoxal-phosphate-dependent aminotransferase family.</text>
</comment>
<accession>A0ABM7XET7</accession>
<sequence length="513" mass="56569">MADIFEKCVNWKDADLAKLAGHYAYYRVIQETDGTEVVIDGKRVIMACSNNYLGLANDPRVKEAAAEASRRWGASTCGSRVLNGTTELHDELDHRLAKYLGREAAVTYSTGFGTNVGVLSSLILRKDTIFADRMVHASLVEGIQAALGDCKRFRHNNMDDLERLLASADPDSGKLIVVDGMYSMEGDLANLPKIVELKKKYNARLFVDDAHGFGVLGEGGRGTGEHFGLHDEVDLQMLTFSKSLASIGGCIAGPKEVINWLKHKSRPLVFSASMTPGAAAAALKSLEIIEQEPERRARLWDISERLHRELRGMGFDTAPSVTPVLPIVIGDQTLCLSFWRRLTDAGMFASPVVRPAVEKELVRTVFTATHTDEQVDRSLDIFQRCGREMGVIPYKKPSTRVEVKMARPGCNGFYSSAEDGITAISVERSPVKGSLGVGEVLQQSDRPLSERLGDVVEIMTWRALNAGPEDVKKLAELPTTLWQQRRRLRTKLMGAGVKLLQRRQSGGRTADRE</sequence>
<dbReference type="RefSeq" id="WP_248342815.1">
    <property type="nucleotide sequence ID" value="NZ_AP025592.1"/>
</dbReference>
<dbReference type="InterPro" id="IPR004839">
    <property type="entry name" value="Aminotransferase_I/II_large"/>
</dbReference>
<evidence type="ECO:0000256" key="3">
    <source>
        <dbReference type="ARBA" id="ARBA00022898"/>
    </source>
</evidence>
<proteinExistence type="inferred from homology"/>
<gene>
    <name evidence="6" type="ORF">AMPC_34770</name>
</gene>
<keyword evidence="6" id="KW-0436">Ligase</keyword>
<keyword evidence="3 4" id="KW-0663">Pyridoxal phosphate</keyword>
<keyword evidence="7" id="KW-1185">Reference proteome</keyword>
<dbReference type="InterPro" id="IPR001917">
    <property type="entry name" value="Aminotrans_II_pyridoxalP_BS"/>
</dbReference>
<dbReference type="Gene3D" id="3.40.640.10">
    <property type="entry name" value="Type I PLP-dependent aspartate aminotransferase-like (Major domain)"/>
    <property type="match status" value="1"/>
</dbReference>
<reference evidence="7" key="1">
    <citation type="journal article" date="2022" name="Int. J. Syst. Evol. Microbiol.">
        <title>Anaeromyxobacter oryzae sp. nov., Anaeromyxobacter diazotrophicus sp. nov. and Anaeromyxobacter paludicola sp. nov., isolated from paddy soils.</title>
        <authorList>
            <person name="Itoh H."/>
            <person name="Xu Z."/>
            <person name="Mise K."/>
            <person name="Masuda Y."/>
            <person name="Ushijima N."/>
            <person name="Hayakawa C."/>
            <person name="Shiratori Y."/>
            <person name="Senoo K."/>
        </authorList>
    </citation>
    <scope>NUCLEOTIDE SEQUENCE [LARGE SCALE GENOMIC DNA]</scope>
    <source>
        <strain evidence="7">Red630</strain>
    </source>
</reference>
<organism evidence="6 7">
    <name type="scientific">Anaeromyxobacter paludicola</name>
    <dbReference type="NCBI Taxonomy" id="2918171"/>
    <lineage>
        <taxon>Bacteria</taxon>
        <taxon>Pseudomonadati</taxon>
        <taxon>Myxococcota</taxon>
        <taxon>Myxococcia</taxon>
        <taxon>Myxococcales</taxon>
        <taxon>Cystobacterineae</taxon>
        <taxon>Anaeromyxobacteraceae</taxon>
        <taxon>Anaeromyxobacter</taxon>
    </lineage>
</organism>
<dbReference type="InterPro" id="IPR015424">
    <property type="entry name" value="PyrdxlP-dep_Trfase"/>
</dbReference>
<evidence type="ECO:0000313" key="6">
    <source>
        <dbReference type="EMBL" id="BDG10364.1"/>
    </source>
</evidence>
<evidence type="ECO:0000256" key="1">
    <source>
        <dbReference type="ARBA" id="ARBA00001933"/>
    </source>
</evidence>
<dbReference type="InterPro" id="IPR050087">
    <property type="entry name" value="AON_synthase_class-II"/>
</dbReference>
<dbReference type="InterPro" id="IPR015421">
    <property type="entry name" value="PyrdxlP-dep_Trfase_major"/>
</dbReference>
<dbReference type="GO" id="GO:0016874">
    <property type="term" value="F:ligase activity"/>
    <property type="evidence" value="ECO:0007669"/>
    <property type="project" value="UniProtKB-KW"/>
</dbReference>
<dbReference type="CDD" id="cd06454">
    <property type="entry name" value="KBL_like"/>
    <property type="match status" value="1"/>
</dbReference>
<evidence type="ECO:0000313" key="7">
    <source>
        <dbReference type="Proteomes" id="UP001162734"/>
    </source>
</evidence>
<keyword evidence="2" id="KW-0808">Transferase</keyword>
<dbReference type="Proteomes" id="UP001162734">
    <property type="component" value="Chromosome"/>
</dbReference>
<feature type="domain" description="Aminotransferase class I/classII large" evidence="5">
    <location>
        <begin position="45"/>
        <end position="380"/>
    </location>
</feature>
<dbReference type="SUPFAM" id="SSF53383">
    <property type="entry name" value="PLP-dependent transferases"/>
    <property type="match status" value="1"/>
</dbReference>